<reference evidence="2" key="1">
    <citation type="submission" date="2011-05" db="EMBL/GenBank/DDBJ databases">
        <title>The genome sequence of Vittaforma corneae strain ATCC 50505.</title>
        <authorList>
            <consortium name="The Broad Institute Genome Sequencing Platform"/>
            <person name="Cuomo C."/>
            <person name="Didier E."/>
            <person name="Bowers L."/>
            <person name="Young S.K."/>
            <person name="Zeng Q."/>
            <person name="Gargeya S."/>
            <person name="Fitzgerald M."/>
            <person name="Haas B."/>
            <person name="Abouelleil A."/>
            <person name="Alvarado L."/>
            <person name="Arachchi H.M."/>
            <person name="Berlin A."/>
            <person name="Chapman S.B."/>
            <person name="Gearin G."/>
            <person name="Goldberg J."/>
            <person name="Griggs A."/>
            <person name="Gujja S."/>
            <person name="Hansen M."/>
            <person name="Heiman D."/>
            <person name="Howarth C."/>
            <person name="Larimer J."/>
            <person name="Lui A."/>
            <person name="MacDonald P.J.P."/>
            <person name="McCowen C."/>
            <person name="Montmayeur A."/>
            <person name="Murphy C."/>
            <person name="Neiman D."/>
            <person name="Pearson M."/>
            <person name="Priest M."/>
            <person name="Roberts A."/>
            <person name="Saif S."/>
            <person name="Shea T."/>
            <person name="Sisk P."/>
            <person name="Stolte C."/>
            <person name="Sykes S."/>
            <person name="Wortman J."/>
            <person name="Nusbaum C."/>
            <person name="Birren B."/>
        </authorList>
    </citation>
    <scope>NUCLEOTIDE SEQUENCE [LARGE SCALE GENOMIC DNA]</scope>
    <source>
        <strain evidence="2">ATCC 50505</strain>
    </source>
</reference>
<dbReference type="AlphaFoldDB" id="L2GNZ4"/>
<gene>
    <name evidence="1" type="ORF">VICG_00889</name>
</gene>
<dbReference type="STRING" id="993615.L2GNZ4"/>
<dbReference type="OrthoDB" id="10250083at2759"/>
<evidence type="ECO:0008006" key="3">
    <source>
        <dbReference type="Google" id="ProtNLM"/>
    </source>
</evidence>
<evidence type="ECO:0000313" key="2">
    <source>
        <dbReference type="Proteomes" id="UP000011082"/>
    </source>
</evidence>
<dbReference type="HOGENOM" id="CLU_839928_0_0_1"/>
<keyword evidence="2" id="KW-1185">Reference proteome</keyword>
<dbReference type="EMBL" id="JH370135">
    <property type="protein sequence ID" value="ELA42042.1"/>
    <property type="molecule type" value="Genomic_DNA"/>
</dbReference>
<dbReference type="RefSeq" id="XP_007604338.1">
    <property type="nucleotide sequence ID" value="XM_007604276.1"/>
</dbReference>
<dbReference type="OMA" id="MTYGYMI"/>
<protein>
    <recommendedName>
        <fullName evidence="3">V-type proton ATPase subunit</fullName>
    </recommendedName>
</protein>
<accession>L2GNZ4</accession>
<proteinExistence type="predicted"/>
<dbReference type="VEuPathDB" id="MicrosporidiaDB:VICG_00889"/>
<dbReference type="InParanoid" id="L2GNZ4"/>
<sequence>MPTLQHIANKFGFVLADVHTRFFELSNVNIKNFLGSTSNFQDIVLKICKIFPSCDSVRTINDLRTILYKELKKEVSELGDNTFTRYFLDGHKIHCLFSVLQNYSEDEKNKNEDFWVVEKNSVGYFEQLKCIEFCKDFEDLRSFVLKESGIYRYFEGIDIIDGEYQKVYLQVMKKYYEEYYKLSRSVEYFREIIFEEIKMFILDIYLSLSLRSQLVLFLPGSSSLTFNGECGSDQRICEYIPVVEEADQFAIDQITKKLKNVNDFNELEDIFKLESSDLYEGMRLKKIKLYSQSFKSFNDLSMIYSFLQLREHQIREVIFVVDQILNKDEQI</sequence>
<dbReference type="GeneID" id="19881603"/>
<dbReference type="Proteomes" id="UP000011082">
    <property type="component" value="Unassembled WGS sequence"/>
</dbReference>
<evidence type="ECO:0000313" key="1">
    <source>
        <dbReference type="EMBL" id="ELA42042.1"/>
    </source>
</evidence>
<name>L2GNZ4_VITCO</name>
<organism evidence="1 2">
    <name type="scientific">Vittaforma corneae (strain ATCC 50505)</name>
    <name type="common">Microsporidian parasite</name>
    <name type="synonym">Nosema corneum</name>
    <dbReference type="NCBI Taxonomy" id="993615"/>
    <lineage>
        <taxon>Eukaryota</taxon>
        <taxon>Fungi</taxon>
        <taxon>Fungi incertae sedis</taxon>
        <taxon>Microsporidia</taxon>
        <taxon>Nosematidae</taxon>
        <taxon>Vittaforma</taxon>
    </lineage>
</organism>